<evidence type="ECO:0000313" key="14">
    <source>
        <dbReference type="Proteomes" id="UP001342826"/>
    </source>
</evidence>
<dbReference type="Pfam" id="PF02666">
    <property type="entry name" value="PS_Dcarbxylase"/>
    <property type="match status" value="1"/>
</dbReference>
<dbReference type="EMBL" id="JARTFS010000012">
    <property type="protein sequence ID" value="MED4402629.1"/>
    <property type="molecule type" value="Genomic_DNA"/>
</dbReference>
<keyword evidence="10" id="KW-1208">Phospholipid metabolism</keyword>
<dbReference type="EC" id="4.1.1.65" evidence="3"/>
<protein>
    <recommendedName>
        <fullName evidence="3">phosphatidylserine decarboxylase</fullName>
        <ecNumber evidence="3">4.1.1.65</ecNumber>
    </recommendedName>
</protein>
<evidence type="ECO:0000313" key="13">
    <source>
        <dbReference type="EMBL" id="MED4402629.1"/>
    </source>
</evidence>
<evidence type="ECO:0000256" key="12">
    <source>
        <dbReference type="ARBA" id="ARBA00024326"/>
    </source>
</evidence>
<dbReference type="GeneID" id="301142633"/>
<proteinExistence type="predicted"/>
<comment type="cofactor">
    <cofactor evidence="1">
        <name>pyruvate</name>
        <dbReference type="ChEBI" id="CHEBI:15361"/>
    </cofactor>
</comment>
<keyword evidence="14" id="KW-1185">Reference proteome</keyword>
<reference evidence="13 14" key="1">
    <citation type="submission" date="2023-03" db="EMBL/GenBank/DDBJ databases">
        <title>Bacillus Genome Sequencing.</title>
        <authorList>
            <person name="Dunlap C."/>
        </authorList>
    </citation>
    <scope>NUCLEOTIDE SEQUENCE [LARGE SCALE GENOMIC DNA]</scope>
    <source>
        <strain evidence="13 14">NRS-1717</strain>
    </source>
</reference>
<dbReference type="PANTHER" id="PTHR10067:SF6">
    <property type="entry name" value="PHOSPHATIDYLSERINE DECARBOXYLASE PROENZYME, MITOCHONDRIAL"/>
    <property type="match status" value="1"/>
</dbReference>
<dbReference type="InterPro" id="IPR003817">
    <property type="entry name" value="PS_Dcarbxylase"/>
</dbReference>
<evidence type="ECO:0000256" key="4">
    <source>
        <dbReference type="ARBA" id="ARBA00022516"/>
    </source>
</evidence>
<dbReference type="Proteomes" id="UP001342826">
    <property type="component" value="Unassembled WGS sequence"/>
</dbReference>
<dbReference type="RefSeq" id="WP_066233914.1">
    <property type="nucleotide sequence ID" value="NZ_JARTFQ010000005.1"/>
</dbReference>
<dbReference type="NCBIfam" id="NF002853">
    <property type="entry name" value="PRK03140.1"/>
    <property type="match status" value="1"/>
</dbReference>
<dbReference type="GO" id="GO:0004609">
    <property type="term" value="F:phosphatidylserine decarboxylase activity"/>
    <property type="evidence" value="ECO:0007669"/>
    <property type="project" value="UniProtKB-EC"/>
</dbReference>
<evidence type="ECO:0000256" key="11">
    <source>
        <dbReference type="ARBA" id="ARBA00023317"/>
    </source>
</evidence>
<keyword evidence="5" id="KW-0210">Decarboxylase</keyword>
<comment type="caution">
    <text evidence="13">The sequence shown here is derived from an EMBL/GenBank/DDBJ whole genome shotgun (WGS) entry which is preliminary data.</text>
</comment>
<accession>A0ABU6NZT5</accession>
<gene>
    <name evidence="13" type="ORF">P9271_15025</name>
</gene>
<evidence type="ECO:0000256" key="9">
    <source>
        <dbReference type="ARBA" id="ARBA00023239"/>
    </source>
</evidence>
<keyword evidence="7" id="KW-0865">Zymogen</keyword>
<evidence type="ECO:0000256" key="10">
    <source>
        <dbReference type="ARBA" id="ARBA00023264"/>
    </source>
</evidence>
<dbReference type="InterPro" id="IPR033177">
    <property type="entry name" value="PSD-B"/>
</dbReference>
<keyword evidence="9 13" id="KW-0456">Lyase</keyword>
<dbReference type="PANTHER" id="PTHR10067">
    <property type="entry name" value="PHOSPHATIDYLSERINE DECARBOXYLASE"/>
    <property type="match status" value="1"/>
</dbReference>
<evidence type="ECO:0000256" key="2">
    <source>
        <dbReference type="ARBA" id="ARBA00005189"/>
    </source>
</evidence>
<comment type="pathway">
    <text evidence="12">Phospholipid metabolism; phosphatidylethanolamine biosynthesis.</text>
</comment>
<evidence type="ECO:0000256" key="8">
    <source>
        <dbReference type="ARBA" id="ARBA00023209"/>
    </source>
</evidence>
<keyword evidence="6" id="KW-0443">Lipid metabolism</keyword>
<comment type="pathway">
    <text evidence="2">Lipid metabolism.</text>
</comment>
<keyword evidence="4" id="KW-0444">Lipid biosynthesis</keyword>
<evidence type="ECO:0000256" key="1">
    <source>
        <dbReference type="ARBA" id="ARBA00001928"/>
    </source>
</evidence>
<evidence type="ECO:0000256" key="5">
    <source>
        <dbReference type="ARBA" id="ARBA00022793"/>
    </source>
</evidence>
<evidence type="ECO:0000256" key="3">
    <source>
        <dbReference type="ARBA" id="ARBA00012243"/>
    </source>
</evidence>
<keyword evidence="11" id="KW-0670">Pyruvate</keyword>
<name>A0ABU6NZT5_9BACI</name>
<dbReference type="NCBIfam" id="TIGR00163">
    <property type="entry name" value="PS_decarb"/>
    <property type="match status" value="1"/>
</dbReference>
<evidence type="ECO:0000256" key="7">
    <source>
        <dbReference type="ARBA" id="ARBA00023145"/>
    </source>
</evidence>
<sequence>MLKRIFKLFVELSGNKFFSAILVKTTTSKWSKYIIPLFVKVYKIDKDEMELHVSDYESLHLLFTRKLKSGSRQIASESNCLISPVDGMIRDFGRINDSSRFPVKNTEIDLREMLGSDEKAQKYKNGHYIIFYLSPQNYHRIHSPIKGNILSSWILGGVSYPVNDWGLKYGKRPLSTNFRLITEMESNYQDVAIVKVGALNVNSIHLTNETNTLQYGDELAYFSFGSTVILLIENENFSFSSHLKEETAIKYGEQIGGYLHDGGA</sequence>
<evidence type="ECO:0000256" key="6">
    <source>
        <dbReference type="ARBA" id="ARBA00023098"/>
    </source>
</evidence>
<keyword evidence="8" id="KW-0594">Phospholipid biosynthesis</keyword>
<organism evidence="13 14">
    <name type="scientific">Metabacillus fastidiosus</name>
    <dbReference type="NCBI Taxonomy" id="1458"/>
    <lineage>
        <taxon>Bacteria</taxon>
        <taxon>Bacillati</taxon>
        <taxon>Bacillota</taxon>
        <taxon>Bacilli</taxon>
        <taxon>Bacillales</taxon>
        <taxon>Bacillaceae</taxon>
        <taxon>Metabacillus</taxon>
    </lineage>
</organism>